<dbReference type="GO" id="GO:0016020">
    <property type="term" value="C:membrane"/>
    <property type="evidence" value="ECO:0007669"/>
    <property type="project" value="UniProtKB-SubCell"/>
</dbReference>
<evidence type="ECO:0008006" key="8">
    <source>
        <dbReference type="Google" id="ProtNLM"/>
    </source>
</evidence>
<dbReference type="OrthoDB" id="797173at2"/>
<evidence type="ECO:0000256" key="3">
    <source>
        <dbReference type="ARBA" id="ARBA00022989"/>
    </source>
</evidence>
<keyword evidence="2 5" id="KW-0812">Transmembrane</keyword>
<proteinExistence type="predicted"/>
<evidence type="ECO:0000256" key="4">
    <source>
        <dbReference type="ARBA" id="ARBA00023136"/>
    </source>
</evidence>
<organism evidence="6 7">
    <name type="scientific">Flavobacterium nackdongense</name>
    <dbReference type="NCBI Taxonomy" id="2547394"/>
    <lineage>
        <taxon>Bacteria</taxon>
        <taxon>Pseudomonadati</taxon>
        <taxon>Bacteroidota</taxon>
        <taxon>Flavobacteriia</taxon>
        <taxon>Flavobacteriales</taxon>
        <taxon>Flavobacteriaceae</taxon>
        <taxon>Flavobacterium</taxon>
    </lineage>
</organism>
<dbReference type="AlphaFoldDB" id="A0A4P6YEW0"/>
<name>A0A4P6YEW0_9FLAO</name>
<dbReference type="KEGG" id="fnk:E1750_11235"/>
<accession>A0A4P6YEW0</accession>
<evidence type="ECO:0000256" key="1">
    <source>
        <dbReference type="ARBA" id="ARBA00004141"/>
    </source>
</evidence>
<protein>
    <recommendedName>
        <fullName evidence="8">DoxX family protein</fullName>
    </recommendedName>
</protein>
<dbReference type="RefSeq" id="WP_133276863.1">
    <property type="nucleotide sequence ID" value="NZ_CP037933.1"/>
</dbReference>
<feature type="transmembrane region" description="Helical" evidence="5">
    <location>
        <begin position="6"/>
        <end position="22"/>
    </location>
</feature>
<keyword evidence="7" id="KW-1185">Reference proteome</keyword>
<gene>
    <name evidence="6" type="ORF">E1750_11235</name>
</gene>
<dbReference type="Proteomes" id="UP000291124">
    <property type="component" value="Chromosome"/>
</dbReference>
<sequence>MTNFLVLAQIIVAASVAFVWIFRIHNVIKEFNQFGLSDVTRSFVGFSKTALATLLIVGIWYESLVMIPALLMGLFMVAAQYFHFKAGNPFQQRLPSLLLLLLCVFIVVISANLI</sequence>
<comment type="subcellular location">
    <subcellularLocation>
        <location evidence="1">Membrane</location>
        <topology evidence="1">Multi-pass membrane protein</topology>
    </subcellularLocation>
</comment>
<feature type="transmembrane region" description="Helical" evidence="5">
    <location>
        <begin position="96"/>
        <end position="113"/>
    </location>
</feature>
<evidence type="ECO:0000256" key="5">
    <source>
        <dbReference type="SAM" id="Phobius"/>
    </source>
</evidence>
<dbReference type="InterPro" id="IPR032808">
    <property type="entry name" value="DoxX"/>
</dbReference>
<feature type="transmembrane region" description="Helical" evidence="5">
    <location>
        <begin position="67"/>
        <end position="84"/>
    </location>
</feature>
<dbReference type="Pfam" id="PF13564">
    <property type="entry name" value="DoxX_2"/>
    <property type="match status" value="1"/>
</dbReference>
<evidence type="ECO:0000313" key="6">
    <source>
        <dbReference type="EMBL" id="QBN19345.1"/>
    </source>
</evidence>
<evidence type="ECO:0000313" key="7">
    <source>
        <dbReference type="Proteomes" id="UP000291124"/>
    </source>
</evidence>
<keyword evidence="4 5" id="KW-0472">Membrane</keyword>
<keyword evidence="3 5" id="KW-1133">Transmembrane helix</keyword>
<evidence type="ECO:0000256" key="2">
    <source>
        <dbReference type="ARBA" id="ARBA00022692"/>
    </source>
</evidence>
<dbReference type="EMBL" id="CP037933">
    <property type="protein sequence ID" value="QBN19345.1"/>
    <property type="molecule type" value="Genomic_DNA"/>
</dbReference>
<reference evidence="7" key="1">
    <citation type="submission" date="2019-03" db="EMBL/GenBank/DDBJ databases">
        <title>Flavobacterium sp.</title>
        <authorList>
            <person name="Kim H."/>
        </authorList>
    </citation>
    <scope>NUCLEOTIDE SEQUENCE [LARGE SCALE GENOMIC DNA]</scope>
    <source>
        <strain evidence="7">GS13</strain>
    </source>
</reference>